<dbReference type="PANTHER" id="PTHR33033:SF83">
    <property type="entry name" value="REVERSE TRANSCRIPTASE-LIKE PROTEIN"/>
    <property type="match status" value="1"/>
</dbReference>
<accession>A0ABR2BA63</accession>
<comment type="caution">
    <text evidence="3">The sequence shown here is derived from an EMBL/GenBank/DDBJ whole genome shotgun (WGS) entry which is preliminary data.</text>
</comment>
<keyword evidence="4" id="KW-1185">Reference proteome</keyword>
<name>A0ABR2BA63_9ROSI</name>
<dbReference type="CDD" id="cd06222">
    <property type="entry name" value="RNase_H_like"/>
    <property type="match status" value="1"/>
</dbReference>
<sequence length="191" mass="20442">MTSKDITPNFRKPPQKQNLGDKKGGGQELSGLNGLCRLKTLCGIHNVGGVARVEKRICGFGPLGVGEVLRDHSGNVLLKFSNSIGFADPASAELLAIKKALSLFTASGLAADVNLQVETDCNNVVAWFRQPSKTLNAFKGLVLECLTMHKELRWELVLVDRSKNSLADRLVKMGIDGNVEVGELSGVGGLD</sequence>
<gene>
    <name evidence="3" type="ORF">V6N12_033208</name>
</gene>
<dbReference type="InterPro" id="IPR036397">
    <property type="entry name" value="RNaseH_sf"/>
</dbReference>
<evidence type="ECO:0000313" key="4">
    <source>
        <dbReference type="Proteomes" id="UP001472677"/>
    </source>
</evidence>
<dbReference type="Proteomes" id="UP001472677">
    <property type="component" value="Unassembled WGS sequence"/>
</dbReference>
<evidence type="ECO:0000256" key="1">
    <source>
        <dbReference type="SAM" id="MobiDB-lite"/>
    </source>
</evidence>
<feature type="domain" description="RNase H type-1" evidence="2">
    <location>
        <begin position="64"/>
        <end position="173"/>
    </location>
</feature>
<dbReference type="SUPFAM" id="SSF53098">
    <property type="entry name" value="Ribonuclease H-like"/>
    <property type="match status" value="1"/>
</dbReference>
<dbReference type="EMBL" id="JBBPBM010000146">
    <property type="protein sequence ID" value="KAK8503991.1"/>
    <property type="molecule type" value="Genomic_DNA"/>
</dbReference>
<organism evidence="3 4">
    <name type="scientific">Hibiscus sabdariffa</name>
    <name type="common">roselle</name>
    <dbReference type="NCBI Taxonomy" id="183260"/>
    <lineage>
        <taxon>Eukaryota</taxon>
        <taxon>Viridiplantae</taxon>
        <taxon>Streptophyta</taxon>
        <taxon>Embryophyta</taxon>
        <taxon>Tracheophyta</taxon>
        <taxon>Spermatophyta</taxon>
        <taxon>Magnoliopsida</taxon>
        <taxon>eudicotyledons</taxon>
        <taxon>Gunneridae</taxon>
        <taxon>Pentapetalae</taxon>
        <taxon>rosids</taxon>
        <taxon>malvids</taxon>
        <taxon>Malvales</taxon>
        <taxon>Malvaceae</taxon>
        <taxon>Malvoideae</taxon>
        <taxon>Hibiscus</taxon>
    </lineage>
</organism>
<dbReference type="InterPro" id="IPR002156">
    <property type="entry name" value="RNaseH_domain"/>
</dbReference>
<protein>
    <recommendedName>
        <fullName evidence="2">RNase H type-1 domain-containing protein</fullName>
    </recommendedName>
</protein>
<feature type="region of interest" description="Disordered" evidence="1">
    <location>
        <begin position="1"/>
        <end position="26"/>
    </location>
</feature>
<reference evidence="3 4" key="1">
    <citation type="journal article" date="2024" name="G3 (Bethesda)">
        <title>Genome assembly of Hibiscus sabdariffa L. provides insights into metabolisms of medicinal natural products.</title>
        <authorList>
            <person name="Kim T."/>
        </authorList>
    </citation>
    <scope>NUCLEOTIDE SEQUENCE [LARGE SCALE GENOMIC DNA]</scope>
    <source>
        <strain evidence="3">TK-2024</strain>
        <tissue evidence="3">Old leaves</tissue>
    </source>
</reference>
<dbReference type="PANTHER" id="PTHR33033">
    <property type="entry name" value="POLYNUCLEOTIDYL TRANSFERASE, RIBONUCLEASE H-LIKE SUPERFAMILY PROTEIN-RELATED"/>
    <property type="match status" value="1"/>
</dbReference>
<dbReference type="Gene3D" id="3.30.420.10">
    <property type="entry name" value="Ribonuclease H-like superfamily/Ribonuclease H"/>
    <property type="match status" value="1"/>
</dbReference>
<dbReference type="InterPro" id="IPR012337">
    <property type="entry name" value="RNaseH-like_sf"/>
</dbReference>
<proteinExistence type="predicted"/>
<dbReference type="Pfam" id="PF13456">
    <property type="entry name" value="RVT_3"/>
    <property type="match status" value="1"/>
</dbReference>
<evidence type="ECO:0000259" key="2">
    <source>
        <dbReference type="Pfam" id="PF13456"/>
    </source>
</evidence>
<evidence type="ECO:0000313" key="3">
    <source>
        <dbReference type="EMBL" id="KAK8503991.1"/>
    </source>
</evidence>
<dbReference type="InterPro" id="IPR044730">
    <property type="entry name" value="RNase_H-like_dom_plant"/>
</dbReference>